<dbReference type="EMBL" id="JBHSNB010000002">
    <property type="protein sequence ID" value="MFC5585355.1"/>
    <property type="molecule type" value="Genomic_DNA"/>
</dbReference>
<dbReference type="SUPFAM" id="SSF89562">
    <property type="entry name" value="RraA-like"/>
    <property type="match status" value="1"/>
</dbReference>
<gene>
    <name evidence="1" type="ORF">ACFPOD_09535</name>
</gene>
<reference evidence="2" key="1">
    <citation type="journal article" date="2019" name="Int. J. Syst. Evol. Microbiol.">
        <title>The Global Catalogue of Microorganisms (GCM) 10K type strain sequencing project: providing services to taxonomists for standard genome sequencing and annotation.</title>
        <authorList>
            <consortium name="The Broad Institute Genomics Platform"/>
            <consortium name="The Broad Institute Genome Sequencing Center for Infectious Disease"/>
            <person name="Wu L."/>
            <person name="Ma J."/>
        </authorList>
    </citation>
    <scope>NUCLEOTIDE SEQUENCE [LARGE SCALE GENOMIC DNA]</scope>
    <source>
        <strain evidence="2">JCM 3366</strain>
    </source>
</reference>
<evidence type="ECO:0000313" key="2">
    <source>
        <dbReference type="Proteomes" id="UP001596107"/>
    </source>
</evidence>
<dbReference type="CDD" id="cd16841">
    <property type="entry name" value="RraA_family"/>
    <property type="match status" value="1"/>
</dbReference>
<dbReference type="Pfam" id="PF03737">
    <property type="entry name" value="RraA-like"/>
    <property type="match status" value="1"/>
</dbReference>
<comment type="caution">
    <text evidence="1">The sequence shown here is derived from an EMBL/GenBank/DDBJ whole genome shotgun (WGS) entry which is preliminary data.</text>
</comment>
<proteinExistence type="predicted"/>
<protein>
    <submittedName>
        <fullName evidence="1">RraA family protein</fullName>
    </submittedName>
</protein>
<dbReference type="PANTHER" id="PTHR33254">
    <property type="entry name" value="4-HYDROXY-4-METHYL-2-OXOGLUTARATE ALDOLASE 3-RELATED"/>
    <property type="match status" value="1"/>
</dbReference>
<dbReference type="PANTHER" id="PTHR33254:SF16">
    <property type="entry name" value="BLR3842 PROTEIN"/>
    <property type="match status" value="1"/>
</dbReference>
<evidence type="ECO:0000313" key="1">
    <source>
        <dbReference type="EMBL" id="MFC5585355.1"/>
    </source>
</evidence>
<sequence length="226" mass="24363">MATLETESQPTLIELRERFFTALLSDVLDDLGYMNQAMHHTIRPLDSSLVMVGRARTALCMDVYERPAPGENPYELEIELVDDLKADEIPVFACGTSGRMAPWGGLLSTAAKFRGSAGAVMDGLVRDTREILAAGFPVFHGGIAPLDCKGRGKVVALDVGIECSGVKVNTGDLVFGDADGVIVVPQEIEVQVLEVAQERLRGERNTLADLEAGERLATVFAKYGIL</sequence>
<dbReference type="Gene3D" id="3.50.30.40">
    <property type="entry name" value="Ribonuclease E inhibitor RraA/RraA-like"/>
    <property type="match status" value="1"/>
</dbReference>
<keyword evidence="2" id="KW-1185">Reference proteome</keyword>
<organism evidence="1 2">
    <name type="scientific">Nitratireductor kimnyeongensis</name>
    <dbReference type="NCBI Taxonomy" id="430679"/>
    <lineage>
        <taxon>Bacteria</taxon>
        <taxon>Pseudomonadati</taxon>
        <taxon>Pseudomonadota</taxon>
        <taxon>Alphaproteobacteria</taxon>
        <taxon>Hyphomicrobiales</taxon>
        <taxon>Phyllobacteriaceae</taxon>
        <taxon>Nitratireductor</taxon>
    </lineage>
</organism>
<name>A0ABW0T7K2_9HYPH</name>
<dbReference type="InterPro" id="IPR036704">
    <property type="entry name" value="RraA/RraA-like_sf"/>
</dbReference>
<dbReference type="Proteomes" id="UP001596107">
    <property type="component" value="Unassembled WGS sequence"/>
</dbReference>
<dbReference type="InterPro" id="IPR005493">
    <property type="entry name" value="RraA/RraA-like"/>
</dbReference>
<dbReference type="RefSeq" id="WP_223021324.1">
    <property type="nucleotide sequence ID" value="NZ_CP078143.1"/>
</dbReference>
<accession>A0ABW0T7K2</accession>